<dbReference type="Proteomes" id="UP001597044">
    <property type="component" value="Unassembled WGS sequence"/>
</dbReference>
<proteinExistence type="inferred from homology"/>
<keyword evidence="1 6" id="KW-0489">Methyltransferase</keyword>
<evidence type="ECO:0000256" key="4">
    <source>
        <dbReference type="ARBA" id="ARBA00022747"/>
    </source>
</evidence>
<dbReference type="GO" id="GO:0032259">
    <property type="term" value="P:methylation"/>
    <property type="evidence" value="ECO:0007669"/>
    <property type="project" value="UniProtKB-KW"/>
</dbReference>
<feature type="domain" description="HTH cro/C1-type" evidence="9">
    <location>
        <begin position="6"/>
        <end position="39"/>
    </location>
</feature>
<evidence type="ECO:0000256" key="8">
    <source>
        <dbReference type="RuleBase" id="RU000417"/>
    </source>
</evidence>
<dbReference type="PANTHER" id="PTHR46098">
    <property type="entry name" value="TRNA (CYTOSINE(38)-C(5))-METHYLTRANSFERASE"/>
    <property type="match status" value="1"/>
</dbReference>
<dbReference type="InterPro" id="IPR031303">
    <property type="entry name" value="C5_meth_CS"/>
</dbReference>
<keyword evidence="2 6" id="KW-0808">Transferase</keyword>
<dbReference type="CDD" id="cd00315">
    <property type="entry name" value="Cyt_C5_DNA_methylase"/>
    <property type="match status" value="1"/>
</dbReference>
<reference evidence="11" key="1">
    <citation type="journal article" date="2019" name="Int. J. Syst. Evol. Microbiol.">
        <title>The Global Catalogue of Microorganisms (GCM) 10K type strain sequencing project: providing services to taxonomists for standard genome sequencing and annotation.</title>
        <authorList>
            <consortium name="The Broad Institute Genomics Platform"/>
            <consortium name="The Broad Institute Genome Sequencing Center for Infectious Disease"/>
            <person name="Wu L."/>
            <person name="Ma J."/>
        </authorList>
    </citation>
    <scope>NUCLEOTIDE SEQUENCE [LARGE SCALE GENOMIC DNA]</scope>
    <source>
        <strain evidence="11">CCUG 63419</strain>
    </source>
</reference>
<dbReference type="PANTHER" id="PTHR46098:SF1">
    <property type="entry name" value="TRNA (CYTOSINE(38)-C(5))-METHYLTRANSFERASE"/>
    <property type="match status" value="1"/>
</dbReference>
<evidence type="ECO:0000256" key="7">
    <source>
        <dbReference type="RuleBase" id="RU000416"/>
    </source>
</evidence>
<accession>A0ABW3HIP0</accession>
<dbReference type="Gene3D" id="1.10.260.40">
    <property type="entry name" value="lambda repressor-like DNA-binding domains"/>
    <property type="match status" value="1"/>
</dbReference>
<evidence type="ECO:0000313" key="11">
    <source>
        <dbReference type="Proteomes" id="UP001597044"/>
    </source>
</evidence>
<dbReference type="InterPro" id="IPR018117">
    <property type="entry name" value="C5_DNA_meth_AS"/>
</dbReference>
<dbReference type="RefSeq" id="WP_379071513.1">
    <property type="nucleotide sequence ID" value="NZ_JBHTIT010000001.1"/>
</dbReference>
<dbReference type="Gene3D" id="3.40.50.150">
    <property type="entry name" value="Vaccinia Virus protein VP39"/>
    <property type="match status" value="1"/>
</dbReference>
<evidence type="ECO:0000256" key="6">
    <source>
        <dbReference type="PROSITE-ProRule" id="PRU01016"/>
    </source>
</evidence>
<name>A0ABW3HIP0_9GAMM</name>
<dbReference type="Gene3D" id="3.90.120.10">
    <property type="entry name" value="DNA Methylase, subunit A, domain 2"/>
    <property type="match status" value="1"/>
</dbReference>
<evidence type="ECO:0000256" key="3">
    <source>
        <dbReference type="ARBA" id="ARBA00022691"/>
    </source>
</evidence>
<dbReference type="InterPro" id="IPR001525">
    <property type="entry name" value="C5_MeTfrase"/>
</dbReference>
<dbReference type="PRINTS" id="PR00105">
    <property type="entry name" value="C5METTRFRASE"/>
</dbReference>
<feature type="active site" evidence="6">
    <location>
        <position position="168"/>
    </location>
</feature>
<dbReference type="PROSITE" id="PS00094">
    <property type="entry name" value="C5_MTASE_1"/>
    <property type="match status" value="1"/>
</dbReference>
<keyword evidence="11" id="KW-1185">Reference proteome</keyword>
<dbReference type="EC" id="2.1.1.37" evidence="8"/>
<dbReference type="CDD" id="cd00093">
    <property type="entry name" value="HTH_XRE"/>
    <property type="match status" value="1"/>
</dbReference>
<comment type="similarity">
    <text evidence="6 7">Belongs to the class I-like SAM-binding methyltransferase superfamily. C5-methyltransferase family.</text>
</comment>
<keyword evidence="4" id="KW-0680">Restriction system</keyword>
<dbReference type="SUPFAM" id="SSF47413">
    <property type="entry name" value="lambda repressor-like DNA-binding domains"/>
    <property type="match status" value="1"/>
</dbReference>
<dbReference type="InterPro" id="IPR010982">
    <property type="entry name" value="Lambda_DNA-bd_dom_sf"/>
</dbReference>
<dbReference type="Pfam" id="PF00145">
    <property type="entry name" value="DNA_methylase"/>
    <property type="match status" value="1"/>
</dbReference>
<dbReference type="NCBIfam" id="TIGR00675">
    <property type="entry name" value="dcm"/>
    <property type="match status" value="1"/>
</dbReference>
<evidence type="ECO:0000313" key="10">
    <source>
        <dbReference type="EMBL" id="MFD0950624.1"/>
    </source>
</evidence>
<organism evidence="10 11">
    <name type="scientific">Paraperlucidibaca wandonensis</name>
    <dbReference type="NCBI Taxonomy" id="1268273"/>
    <lineage>
        <taxon>Bacteria</taxon>
        <taxon>Pseudomonadati</taxon>
        <taxon>Pseudomonadota</taxon>
        <taxon>Gammaproteobacteria</taxon>
        <taxon>Moraxellales</taxon>
        <taxon>Moraxellaceae</taxon>
        <taxon>Paraperlucidibaca</taxon>
    </lineage>
</organism>
<dbReference type="SUPFAM" id="SSF53335">
    <property type="entry name" value="S-adenosyl-L-methionine-dependent methyltransferases"/>
    <property type="match status" value="1"/>
</dbReference>
<evidence type="ECO:0000256" key="5">
    <source>
        <dbReference type="ARBA" id="ARBA00047422"/>
    </source>
</evidence>
<sequence length="418" mass="46887">MHNFEIKKLREELGLTQLQAASLIHSSVRAWQQWESGERHMHQAFWELFIIKTKHTERENGNMSSTIPTITLRDLKKAHYGLAVSTHSIEQVNAGSSQLKFIDLFAGVGGIRLAFEKAGAACVFSSEIDIHAQLTYYTNHGVVPYGDISMIDADAIPLHDILCAGFPCQPFSHIGKREGFKHPTQGTMFHEIVRIAERKRPKVLFLENVPGILNHDNGNTLKVVLDTLTDLGYKCNHTILNASDFGVPQNRKRFYLVAFQGNDFNFSFPKPPMKKSDIGNFLEKGAEGYSVSEHLQKSYLFKKDDGRPIIIDRNTKGPIKTLVSSYHKIQRLTGTFVKDGETGVRLLTESECKKVMGFPSDFKFPVSRTQMYRQMGNSVVITVIDAIAKNIYEAISQNKGAVDKKPESAQAVSLDLTI</sequence>
<dbReference type="InterPro" id="IPR001387">
    <property type="entry name" value="Cro/C1-type_HTH"/>
</dbReference>
<dbReference type="PROSITE" id="PS00095">
    <property type="entry name" value="C5_MTASE_2"/>
    <property type="match status" value="1"/>
</dbReference>
<evidence type="ECO:0000256" key="1">
    <source>
        <dbReference type="ARBA" id="ARBA00022603"/>
    </source>
</evidence>
<gene>
    <name evidence="10" type="primary">dcm</name>
    <name evidence="10" type="ORF">ACFQ0F_09530</name>
</gene>
<protein>
    <recommendedName>
        <fullName evidence="8">Cytosine-specific methyltransferase</fullName>
        <ecNumber evidence="8">2.1.1.37</ecNumber>
    </recommendedName>
</protein>
<dbReference type="EMBL" id="JBHTIT010000001">
    <property type="protein sequence ID" value="MFD0950624.1"/>
    <property type="molecule type" value="Genomic_DNA"/>
</dbReference>
<dbReference type="GO" id="GO:0003886">
    <property type="term" value="F:DNA (cytosine-5-)-methyltransferase activity"/>
    <property type="evidence" value="ECO:0007669"/>
    <property type="project" value="UniProtKB-EC"/>
</dbReference>
<comment type="catalytic activity">
    <reaction evidence="5 8">
        <text>a 2'-deoxycytidine in DNA + S-adenosyl-L-methionine = a 5-methyl-2'-deoxycytidine in DNA + S-adenosyl-L-homocysteine + H(+)</text>
        <dbReference type="Rhea" id="RHEA:13681"/>
        <dbReference type="Rhea" id="RHEA-COMP:11369"/>
        <dbReference type="Rhea" id="RHEA-COMP:11370"/>
        <dbReference type="ChEBI" id="CHEBI:15378"/>
        <dbReference type="ChEBI" id="CHEBI:57856"/>
        <dbReference type="ChEBI" id="CHEBI:59789"/>
        <dbReference type="ChEBI" id="CHEBI:85452"/>
        <dbReference type="ChEBI" id="CHEBI:85454"/>
        <dbReference type="EC" id="2.1.1.37"/>
    </reaction>
</comment>
<comment type="caution">
    <text evidence="10">The sequence shown here is derived from an EMBL/GenBank/DDBJ whole genome shotgun (WGS) entry which is preliminary data.</text>
</comment>
<dbReference type="InterPro" id="IPR029063">
    <property type="entry name" value="SAM-dependent_MTases_sf"/>
</dbReference>
<evidence type="ECO:0000256" key="2">
    <source>
        <dbReference type="ARBA" id="ARBA00022679"/>
    </source>
</evidence>
<dbReference type="PROSITE" id="PS51679">
    <property type="entry name" value="SAM_MT_C5"/>
    <property type="match status" value="1"/>
</dbReference>
<evidence type="ECO:0000259" key="9">
    <source>
        <dbReference type="PROSITE" id="PS50943"/>
    </source>
</evidence>
<keyword evidence="3 6" id="KW-0949">S-adenosyl-L-methionine</keyword>
<dbReference type="InterPro" id="IPR050750">
    <property type="entry name" value="C5-MTase"/>
</dbReference>
<dbReference type="PROSITE" id="PS50943">
    <property type="entry name" value="HTH_CROC1"/>
    <property type="match status" value="1"/>
</dbReference>